<feature type="region of interest" description="Disordered" evidence="2">
    <location>
        <begin position="905"/>
        <end position="929"/>
    </location>
</feature>
<dbReference type="EMBL" id="JABSTU010002890">
    <property type="protein sequence ID" value="KAH7977126.1"/>
    <property type="molecule type" value="Genomic_DNA"/>
</dbReference>
<dbReference type="PROSITE" id="PS51885">
    <property type="entry name" value="NEPRILYSIN"/>
    <property type="match status" value="1"/>
</dbReference>
<keyword evidence="3" id="KW-1133">Transmembrane helix</keyword>
<evidence type="ECO:0000256" key="2">
    <source>
        <dbReference type="SAM" id="MobiDB-lite"/>
    </source>
</evidence>
<evidence type="ECO:0000256" key="3">
    <source>
        <dbReference type="SAM" id="Phobius"/>
    </source>
</evidence>
<evidence type="ECO:0000256" key="1">
    <source>
        <dbReference type="ARBA" id="ARBA00022729"/>
    </source>
</evidence>
<keyword evidence="1" id="KW-0732">Signal</keyword>
<keyword evidence="3" id="KW-0472">Membrane</keyword>
<gene>
    <name evidence="4" type="ORF">HPB51_027019</name>
</gene>
<dbReference type="GO" id="GO:0005886">
    <property type="term" value="C:plasma membrane"/>
    <property type="evidence" value="ECO:0007669"/>
    <property type="project" value="TreeGrafter"/>
</dbReference>
<dbReference type="Proteomes" id="UP000821866">
    <property type="component" value="Unassembled WGS sequence"/>
</dbReference>
<sequence>MVSITTTVLPVRRRSSSPSVLELGKQEASRATLSSAIFLCILVVVAMTVFITRQLASRHASEEHVCTTKDCILFGSSLLARLNLSVDPCSYFYHYVCGNVAFLIDAATKCIPQTNGHPGKRRVPWWNSECRNARKQQNRACGLLGNSLTAEKLDTFKKIKSQGRRTRRQARRESWLKFLSGINSYTQEAKVWNMVGRIAGKQVHTLPLVNTQGDTLEDQANFLGAHFEEAAFDTDEEKALRMYSIKVEDFMHHIEEVPRADKGISHDYELKASRALYMCLDRPQATDPAPFIQFMREHGMMWPMEPKLPKRASKESGNPIFPMLVDLSLNWRVSLWFDVNVMNLDREESFIVTLDDPGPVPVFRMAQLSSLGDDAYDGVVQQQTDAQRDHHSVSRRRHIAVFSAASNDESVAGVEGQPLLLQPFTRRVRWFTRSVRYLYSQNYLEVGVWALLAPSYRRHGSSLMMFSGLGFEIARSLVRALDSHGRTLDGKGQPDSRWAQKLKCSLYDAKTRREKRALVEVFALNVTLRAFEDSTSATQNYSKLRFLESMSEDQTFFVSLCSHFCGDKERAELCDLVAKTARFRKAFRCEDRTVSGRPCAQSVKLSGVSITDAQIGKTMKVNFSMIITTQLASSPTLKITIKTSSGSTVPCINNVGSCTYKLCGGTTSLEQEFGMPWNNQCPINPITVQQSITANLDPSIQLLIGESGAQGGERANGERRRGEAQHLSLYLMVVMSASYEHKRYTNAGSTNATNVFQRHCIEEVESHAQVKKVGAPAARGERGAGTSYVGTLFMEKHYTRSVVSGKGHELLLQGTSTGDPSMYPEAHGDPTSGSPYVEEGEFGRLANVTTVGTVDVCQNSLPADLSSTIRQIVREELRHHVSVPMQAGDPQCDTLSPSINAASFDERSYSTRSPRLRAPPPRLLTSNLR</sequence>
<dbReference type="SUPFAM" id="SSF55486">
    <property type="entry name" value="Metalloproteases ('zincins'), catalytic domain"/>
    <property type="match status" value="2"/>
</dbReference>
<keyword evidence="3" id="KW-0812">Transmembrane</keyword>
<name>A0A9J6D1M3_RHIMP</name>
<keyword evidence="5" id="KW-1185">Reference proteome</keyword>
<dbReference type="PANTHER" id="PTHR11733">
    <property type="entry name" value="ZINC METALLOPROTEASE FAMILY M13 NEPRILYSIN-RELATED"/>
    <property type="match status" value="1"/>
</dbReference>
<dbReference type="InterPro" id="IPR036846">
    <property type="entry name" value="GM2-AP_sf"/>
</dbReference>
<proteinExistence type="predicted"/>
<dbReference type="InterPro" id="IPR024079">
    <property type="entry name" value="MetalloPept_cat_dom_sf"/>
</dbReference>
<dbReference type="GO" id="GO:0016485">
    <property type="term" value="P:protein processing"/>
    <property type="evidence" value="ECO:0007669"/>
    <property type="project" value="TreeGrafter"/>
</dbReference>
<dbReference type="GO" id="GO:0004222">
    <property type="term" value="F:metalloendopeptidase activity"/>
    <property type="evidence" value="ECO:0007669"/>
    <property type="project" value="InterPro"/>
</dbReference>
<evidence type="ECO:0000313" key="4">
    <source>
        <dbReference type="EMBL" id="KAH7977126.1"/>
    </source>
</evidence>
<reference evidence="4" key="2">
    <citation type="submission" date="2021-09" db="EMBL/GenBank/DDBJ databases">
        <authorList>
            <person name="Jia N."/>
            <person name="Wang J."/>
            <person name="Shi W."/>
            <person name="Du L."/>
            <person name="Sun Y."/>
            <person name="Zhan W."/>
            <person name="Jiang J."/>
            <person name="Wang Q."/>
            <person name="Zhang B."/>
            <person name="Ji P."/>
            <person name="Sakyi L.B."/>
            <person name="Cui X."/>
            <person name="Yuan T."/>
            <person name="Jiang B."/>
            <person name="Yang W."/>
            <person name="Lam T.T.-Y."/>
            <person name="Chang Q."/>
            <person name="Ding S."/>
            <person name="Wang X."/>
            <person name="Zhu J."/>
            <person name="Ruan X."/>
            <person name="Zhao L."/>
            <person name="Wei J."/>
            <person name="Que T."/>
            <person name="Du C."/>
            <person name="Cheng J."/>
            <person name="Dai P."/>
            <person name="Han X."/>
            <person name="Huang E."/>
            <person name="Gao Y."/>
            <person name="Liu J."/>
            <person name="Shao H."/>
            <person name="Ye R."/>
            <person name="Li L."/>
            <person name="Wei W."/>
            <person name="Wang X."/>
            <person name="Wang C."/>
            <person name="Huo Q."/>
            <person name="Li W."/>
            <person name="Guo W."/>
            <person name="Chen H."/>
            <person name="Chen S."/>
            <person name="Zhou L."/>
            <person name="Zhou L."/>
            <person name="Ni X."/>
            <person name="Tian J."/>
            <person name="Zhou Y."/>
            <person name="Sheng Y."/>
            <person name="Liu T."/>
            <person name="Pan Y."/>
            <person name="Xia L."/>
            <person name="Li J."/>
            <person name="Zhao F."/>
            <person name="Cao W."/>
        </authorList>
    </citation>
    <scope>NUCLEOTIDE SEQUENCE</scope>
    <source>
        <strain evidence="4">Rmic-2018</strain>
        <tissue evidence="4">Larvae</tissue>
    </source>
</reference>
<accession>A0A9J6D1M3</accession>
<dbReference type="VEuPathDB" id="VectorBase:LOC119183988"/>
<comment type="caution">
    <text evidence="4">The sequence shown here is derived from an EMBL/GenBank/DDBJ whole genome shotgun (WGS) entry which is preliminary data.</text>
</comment>
<dbReference type="AlphaFoldDB" id="A0A9J6D1M3"/>
<reference evidence="4" key="1">
    <citation type="journal article" date="2020" name="Cell">
        <title>Large-Scale Comparative Analyses of Tick Genomes Elucidate Their Genetic Diversity and Vector Capacities.</title>
        <authorList>
            <consortium name="Tick Genome and Microbiome Consortium (TIGMIC)"/>
            <person name="Jia N."/>
            <person name="Wang J."/>
            <person name="Shi W."/>
            <person name="Du L."/>
            <person name="Sun Y."/>
            <person name="Zhan W."/>
            <person name="Jiang J.F."/>
            <person name="Wang Q."/>
            <person name="Zhang B."/>
            <person name="Ji P."/>
            <person name="Bell-Sakyi L."/>
            <person name="Cui X.M."/>
            <person name="Yuan T.T."/>
            <person name="Jiang B.G."/>
            <person name="Yang W.F."/>
            <person name="Lam T.T."/>
            <person name="Chang Q.C."/>
            <person name="Ding S.J."/>
            <person name="Wang X.J."/>
            <person name="Zhu J.G."/>
            <person name="Ruan X.D."/>
            <person name="Zhao L."/>
            <person name="Wei J.T."/>
            <person name="Ye R.Z."/>
            <person name="Que T.C."/>
            <person name="Du C.H."/>
            <person name="Zhou Y.H."/>
            <person name="Cheng J.X."/>
            <person name="Dai P.F."/>
            <person name="Guo W.B."/>
            <person name="Han X.H."/>
            <person name="Huang E.J."/>
            <person name="Li L.F."/>
            <person name="Wei W."/>
            <person name="Gao Y.C."/>
            <person name="Liu J.Z."/>
            <person name="Shao H.Z."/>
            <person name="Wang X."/>
            <person name="Wang C.C."/>
            <person name="Yang T.C."/>
            <person name="Huo Q.B."/>
            <person name="Li W."/>
            <person name="Chen H.Y."/>
            <person name="Chen S.E."/>
            <person name="Zhou L.G."/>
            <person name="Ni X.B."/>
            <person name="Tian J.H."/>
            <person name="Sheng Y."/>
            <person name="Liu T."/>
            <person name="Pan Y.S."/>
            <person name="Xia L.Y."/>
            <person name="Li J."/>
            <person name="Zhao F."/>
            <person name="Cao W.C."/>
        </authorList>
    </citation>
    <scope>NUCLEOTIDE SEQUENCE</scope>
    <source>
        <strain evidence="4">Rmic-2018</strain>
    </source>
</reference>
<dbReference type="Gene3D" id="2.70.220.10">
    <property type="entry name" value="Ganglioside GM2 activator"/>
    <property type="match status" value="1"/>
</dbReference>
<feature type="transmembrane region" description="Helical" evidence="3">
    <location>
        <begin position="31"/>
        <end position="51"/>
    </location>
</feature>
<organism evidence="4 5">
    <name type="scientific">Rhipicephalus microplus</name>
    <name type="common">Cattle tick</name>
    <name type="synonym">Boophilus microplus</name>
    <dbReference type="NCBI Taxonomy" id="6941"/>
    <lineage>
        <taxon>Eukaryota</taxon>
        <taxon>Metazoa</taxon>
        <taxon>Ecdysozoa</taxon>
        <taxon>Arthropoda</taxon>
        <taxon>Chelicerata</taxon>
        <taxon>Arachnida</taxon>
        <taxon>Acari</taxon>
        <taxon>Parasitiformes</taxon>
        <taxon>Ixodida</taxon>
        <taxon>Ixodoidea</taxon>
        <taxon>Ixodidae</taxon>
        <taxon>Rhipicephalinae</taxon>
        <taxon>Rhipicephalus</taxon>
        <taxon>Boophilus</taxon>
    </lineage>
</organism>
<dbReference type="PANTHER" id="PTHR11733:SF241">
    <property type="entry name" value="GH26575P-RELATED"/>
    <property type="match status" value="1"/>
</dbReference>
<dbReference type="InterPro" id="IPR000718">
    <property type="entry name" value="Peptidase_M13"/>
</dbReference>
<dbReference type="Gene3D" id="3.40.390.10">
    <property type="entry name" value="Collagenase (Catalytic Domain)"/>
    <property type="match status" value="2"/>
</dbReference>
<evidence type="ECO:0000313" key="5">
    <source>
        <dbReference type="Proteomes" id="UP000821866"/>
    </source>
</evidence>
<protein>
    <submittedName>
        <fullName evidence="4">Uncharacterized protein</fullName>
    </submittedName>
</protein>